<comment type="caution">
    <text evidence="1">The sequence shown here is derived from an EMBL/GenBank/DDBJ whole genome shotgun (WGS) entry which is preliminary data.</text>
</comment>
<reference evidence="1 2" key="1">
    <citation type="submission" date="2018-04" db="EMBL/GenBank/DDBJ databases">
        <title>Draft genome sequence of Pseudomonas syringae pv. actinidiae biovar 3 strains isolated from kiwifruit in Kagawa prefecture.</title>
        <authorList>
            <person name="Tabuchi M."/>
            <person name="Saito M."/>
            <person name="Fujiwara S."/>
            <person name="Sasa N."/>
            <person name="Akimitsu K."/>
            <person name="Gomi K."/>
            <person name="Konishi-Sugita S."/>
            <person name="Hamano K."/>
            <person name="Kataoka I."/>
        </authorList>
    </citation>
    <scope>NUCLEOTIDE SEQUENCE [LARGE SCALE GENOMIC DNA]</scope>
    <source>
        <strain evidence="1 2">MAFF212211</strain>
    </source>
</reference>
<dbReference type="EMBL" id="BGKA01000123">
    <property type="protein sequence ID" value="GBH17848.1"/>
    <property type="molecule type" value="Genomic_DNA"/>
</dbReference>
<gene>
    <name evidence="1" type="ORF">KPSA3_03824</name>
</gene>
<accession>A0AAN4Q5P9</accession>
<evidence type="ECO:0000313" key="2">
    <source>
        <dbReference type="Proteomes" id="UP000248291"/>
    </source>
</evidence>
<dbReference type="AlphaFoldDB" id="A0AAN4Q5P9"/>
<protein>
    <submittedName>
        <fullName evidence="1">Uncharacterized protein</fullName>
    </submittedName>
</protein>
<evidence type="ECO:0000313" key="1">
    <source>
        <dbReference type="EMBL" id="GBH17848.1"/>
    </source>
</evidence>
<organism evidence="1 2">
    <name type="scientific">Pseudomonas syringae pv. actinidiae</name>
    <dbReference type="NCBI Taxonomy" id="103796"/>
    <lineage>
        <taxon>Bacteria</taxon>
        <taxon>Pseudomonadati</taxon>
        <taxon>Pseudomonadota</taxon>
        <taxon>Gammaproteobacteria</taxon>
        <taxon>Pseudomonadales</taxon>
        <taxon>Pseudomonadaceae</taxon>
        <taxon>Pseudomonas</taxon>
        <taxon>Pseudomonas syringae</taxon>
    </lineage>
</organism>
<proteinExistence type="predicted"/>
<sequence length="37" mass="4084">MADAGKITRVPFMTTLALAWVAKVIDTKKVSERAARH</sequence>
<dbReference type="Proteomes" id="UP000248291">
    <property type="component" value="Unassembled WGS sequence"/>
</dbReference>
<name>A0AAN4Q5P9_PSESF</name>